<sequence length="93" mass="10958">MTYQNFAKRDNPSARFRNHTSDSISDIQSVVVLHRVLDHLHYCGVQVVVTHLHVSNRPTWNRELSEWPLRAMYQSMTLIVLEDYVPVYDPYCP</sequence>
<reference evidence="1" key="1">
    <citation type="submission" date="2020-11" db="EMBL/GenBank/DDBJ databases">
        <authorList>
            <person name="Tran Van P."/>
        </authorList>
    </citation>
    <scope>NUCLEOTIDE SEQUENCE</scope>
</reference>
<organism evidence="1">
    <name type="scientific">Timema poppense</name>
    <name type="common">Walking stick</name>
    <dbReference type="NCBI Taxonomy" id="170557"/>
    <lineage>
        <taxon>Eukaryota</taxon>
        <taxon>Metazoa</taxon>
        <taxon>Ecdysozoa</taxon>
        <taxon>Arthropoda</taxon>
        <taxon>Hexapoda</taxon>
        <taxon>Insecta</taxon>
        <taxon>Pterygota</taxon>
        <taxon>Neoptera</taxon>
        <taxon>Polyneoptera</taxon>
        <taxon>Phasmatodea</taxon>
        <taxon>Timematodea</taxon>
        <taxon>Timematoidea</taxon>
        <taxon>Timematidae</taxon>
        <taxon>Timema</taxon>
    </lineage>
</organism>
<gene>
    <name evidence="1" type="ORF">TPSB3V08_LOCUS9636</name>
</gene>
<proteinExistence type="predicted"/>
<name>A0A7R9DGM6_TIMPO</name>
<evidence type="ECO:0000313" key="1">
    <source>
        <dbReference type="EMBL" id="CAD7414386.1"/>
    </source>
</evidence>
<protein>
    <submittedName>
        <fullName evidence="1">Uncharacterized protein</fullName>
    </submittedName>
</protein>
<accession>A0A7R9DGM6</accession>
<dbReference type="EMBL" id="OD007855">
    <property type="protein sequence ID" value="CAD7414386.1"/>
    <property type="molecule type" value="Genomic_DNA"/>
</dbReference>
<dbReference type="AlphaFoldDB" id="A0A7R9DGM6"/>